<accession>M1DBE1</accession>
<evidence type="ECO:0000313" key="2">
    <source>
        <dbReference type="EnsemblPlants" id="PGSC0003DMT400086273"/>
    </source>
</evidence>
<dbReference type="Proteomes" id="UP000011115">
    <property type="component" value="Unassembled WGS sequence"/>
</dbReference>
<protein>
    <submittedName>
        <fullName evidence="2">Uncharacterized protein</fullName>
    </submittedName>
</protein>
<feature type="region of interest" description="Disordered" evidence="1">
    <location>
        <begin position="67"/>
        <end position="86"/>
    </location>
</feature>
<proteinExistence type="predicted"/>
<dbReference type="Gramene" id="PGSC0003DMT400086273">
    <property type="protein sequence ID" value="PGSC0003DMT400086273"/>
    <property type="gene ID" value="PGSC0003DMG400035844"/>
</dbReference>
<evidence type="ECO:0000313" key="3">
    <source>
        <dbReference type="Proteomes" id="UP000011115"/>
    </source>
</evidence>
<keyword evidence="3" id="KW-1185">Reference proteome</keyword>
<reference evidence="2" key="2">
    <citation type="submission" date="2015-06" db="UniProtKB">
        <authorList>
            <consortium name="EnsemblPlants"/>
        </authorList>
    </citation>
    <scope>IDENTIFICATION</scope>
    <source>
        <strain evidence="2">DM1-3 516 R44</strain>
    </source>
</reference>
<evidence type="ECO:0000256" key="1">
    <source>
        <dbReference type="SAM" id="MobiDB-lite"/>
    </source>
</evidence>
<reference evidence="3" key="1">
    <citation type="journal article" date="2011" name="Nature">
        <title>Genome sequence and analysis of the tuber crop potato.</title>
        <authorList>
            <consortium name="The Potato Genome Sequencing Consortium"/>
        </authorList>
    </citation>
    <scope>NUCLEOTIDE SEQUENCE [LARGE SCALE GENOMIC DNA]</scope>
    <source>
        <strain evidence="3">cv. DM1-3 516 R44</strain>
    </source>
</reference>
<dbReference type="InParanoid" id="M1DBE1"/>
<dbReference type="AlphaFoldDB" id="M1DBE1"/>
<organism evidence="2 3">
    <name type="scientific">Solanum tuberosum</name>
    <name type="common">Potato</name>
    <dbReference type="NCBI Taxonomy" id="4113"/>
    <lineage>
        <taxon>Eukaryota</taxon>
        <taxon>Viridiplantae</taxon>
        <taxon>Streptophyta</taxon>
        <taxon>Embryophyta</taxon>
        <taxon>Tracheophyta</taxon>
        <taxon>Spermatophyta</taxon>
        <taxon>Magnoliopsida</taxon>
        <taxon>eudicotyledons</taxon>
        <taxon>Gunneridae</taxon>
        <taxon>Pentapetalae</taxon>
        <taxon>asterids</taxon>
        <taxon>lamiids</taxon>
        <taxon>Solanales</taxon>
        <taxon>Solanaceae</taxon>
        <taxon>Solanoideae</taxon>
        <taxon>Solaneae</taxon>
        <taxon>Solanum</taxon>
    </lineage>
</organism>
<dbReference type="EnsemblPlants" id="PGSC0003DMT400086273">
    <property type="protein sequence ID" value="PGSC0003DMT400086273"/>
    <property type="gene ID" value="PGSC0003DMG400035844"/>
</dbReference>
<dbReference type="PaxDb" id="4113-PGSC0003DMT400086273"/>
<name>M1DBE1_SOLTU</name>
<dbReference type="HOGENOM" id="CLU_2502330_0_0_1"/>
<sequence>MQARHGIRCHVAPHRKEVFYLPKIADLFTKPLSGPSHRSLLSKLGVTSCLSNLSGGNGFDFVSHDGTHGETHGGKGTGKFSTSNVM</sequence>